<dbReference type="Gene3D" id="3.30.40.10">
    <property type="entry name" value="Zinc/RING finger domain, C3HC4 (zinc finger)"/>
    <property type="match status" value="1"/>
</dbReference>
<gene>
    <name evidence="6" type="ORF">Fadolivirus_1_375</name>
</gene>
<evidence type="ECO:0000256" key="3">
    <source>
        <dbReference type="ARBA" id="ARBA00022833"/>
    </source>
</evidence>
<evidence type="ECO:0000313" key="6">
    <source>
        <dbReference type="EMBL" id="QKF93833.1"/>
    </source>
</evidence>
<reference evidence="6 7" key="1">
    <citation type="submission" date="2020-04" db="EMBL/GenBank/DDBJ databases">
        <title>Advantages and limits of metagenomic assembly and binning of a giant virus.</title>
        <authorList>
            <person name="Schulz F."/>
            <person name="Andreani J."/>
            <person name="Francis R."/>
            <person name="Boudjemaa H."/>
            <person name="Bou Khalil J.Y."/>
            <person name="Lee J."/>
            <person name="La Scola B."/>
            <person name="Woyke T."/>
        </authorList>
    </citation>
    <scope>NUCLEOTIDE SEQUENCE [LARGE SCALE GENOMIC DNA]</scope>
    <source>
        <strain evidence="6 7">FV1/VV64</strain>
    </source>
</reference>
<dbReference type="InterPro" id="IPR017907">
    <property type="entry name" value="Znf_RING_CS"/>
</dbReference>
<dbReference type="EMBL" id="MT418680">
    <property type="protein sequence ID" value="QKF93833.1"/>
    <property type="molecule type" value="Genomic_DNA"/>
</dbReference>
<evidence type="ECO:0000313" key="7">
    <source>
        <dbReference type="Proteomes" id="UP001162001"/>
    </source>
</evidence>
<keyword evidence="7" id="KW-1185">Reference proteome</keyword>
<dbReference type="SUPFAM" id="SSF57850">
    <property type="entry name" value="RING/U-box"/>
    <property type="match status" value="1"/>
</dbReference>
<accession>A0A7D3UQI8</accession>
<protein>
    <submittedName>
        <fullName evidence="6">Zinc finger RING-type protein</fullName>
    </submittedName>
</protein>
<organism evidence="6 7">
    <name type="scientific">Fadolivirus FV1/VV64</name>
    <dbReference type="NCBI Taxonomy" id="3070911"/>
    <lineage>
        <taxon>Viruses</taxon>
        <taxon>Varidnaviria</taxon>
        <taxon>Bamfordvirae</taxon>
        <taxon>Nucleocytoviricota</taxon>
        <taxon>Megaviricetes</taxon>
        <taxon>Imitervirales</taxon>
        <taxon>Mimiviridae</taxon>
        <taxon>Klosneuvirinae</taxon>
        <taxon>Fadolivirus</taxon>
        <taxon>Fadolivirus algeromassiliense</taxon>
    </lineage>
</organism>
<dbReference type="PANTHER" id="PTHR23041:SF78">
    <property type="entry name" value="E3 UBIQUITIN-PROTEIN LIGASE RNF4"/>
    <property type="match status" value="1"/>
</dbReference>
<evidence type="ECO:0000256" key="1">
    <source>
        <dbReference type="ARBA" id="ARBA00022723"/>
    </source>
</evidence>
<dbReference type="Proteomes" id="UP001162001">
    <property type="component" value="Segment"/>
</dbReference>
<evidence type="ECO:0000256" key="4">
    <source>
        <dbReference type="PROSITE-ProRule" id="PRU00175"/>
    </source>
</evidence>
<dbReference type="InterPro" id="IPR001841">
    <property type="entry name" value="Znf_RING"/>
</dbReference>
<name>A0A7D3UQI8_9VIRU</name>
<evidence type="ECO:0000256" key="2">
    <source>
        <dbReference type="ARBA" id="ARBA00022771"/>
    </source>
</evidence>
<keyword evidence="1" id="KW-0479">Metal-binding</keyword>
<dbReference type="SMART" id="SM00184">
    <property type="entry name" value="RING"/>
    <property type="match status" value="1"/>
</dbReference>
<dbReference type="GO" id="GO:0008270">
    <property type="term" value="F:zinc ion binding"/>
    <property type="evidence" value="ECO:0007669"/>
    <property type="project" value="UniProtKB-KW"/>
</dbReference>
<dbReference type="InterPro" id="IPR047134">
    <property type="entry name" value="RNF4"/>
</dbReference>
<evidence type="ECO:0000259" key="5">
    <source>
        <dbReference type="PROSITE" id="PS50089"/>
    </source>
</evidence>
<dbReference type="InterPro" id="IPR013083">
    <property type="entry name" value="Znf_RING/FYVE/PHD"/>
</dbReference>
<dbReference type="PANTHER" id="PTHR23041">
    <property type="entry name" value="RING FINGER DOMAIN-CONTAINING"/>
    <property type="match status" value="1"/>
</dbReference>
<dbReference type="PROSITE" id="PS50089">
    <property type="entry name" value="ZF_RING_2"/>
    <property type="match status" value="1"/>
</dbReference>
<dbReference type="Pfam" id="PF13639">
    <property type="entry name" value="zf-RING_2"/>
    <property type="match status" value="1"/>
</dbReference>
<dbReference type="PROSITE" id="PS00518">
    <property type="entry name" value="ZF_RING_1"/>
    <property type="match status" value="1"/>
</dbReference>
<proteinExistence type="predicted"/>
<sequence>MNIQELIYARVKLQNPPIGKRIHISKDCSQIFYYNKREKVYMISNEGISIKNDFEFMKAKIENEGDNGWYKILLDIDVDKLNEILKYPYNINGRKHLFEIFRKCITETKNNYISHLILNLYEQILLNKNTSFDEWFREKEECSNIYTYLNNDMYKLGEYYIDTMNGQFIKDVTLNNCTVNGGVVYDLTYSWVDLMINSISKTHSRNIDITDTVTLIYTKCTIIICNKSMCTYWLSKINTQQPSASVKIINNLKDHKSITYNELIELDYLIISYEYFCTKKFMTTIDDYNINNNKVEDILKIIKNEYVKFDNIKDRSDTILFLIYWNRIIIDSVTFNESLKNKNIYDLIMLFKAGKRWIHLDKMLNSQQDYFNLFKYLLNDTNTVFPLYDNNLNIKYINDLLYVSTNKNNNSIIKEQCVIIRSGLLEKDILKYFENIKCNNIYKFYNTLNNLYESMITRQEYVDILDNLKLNAQFDDLQCSVCLESNDHDKMLFTNCGHHYCVKCILQYLEFNKACPICRKEIDLKDLHYIDDICTNDKANELIRTLKSYGSRTYIYVNNLKHKRYLANYLKTYEVNCEIEWINNDFNKIQKIINSESGNNICIIFYDIFDEIEVIKKQLKLNNFSSIKIYYLIYDILKERFLGNGNTY</sequence>
<keyword evidence="3" id="KW-0862">Zinc</keyword>
<feature type="domain" description="RING-type" evidence="5">
    <location>
        <begin position="479"/>
        <end position="519"/>
    </location>
</feature>
<keyword evidence="2 4" id="KW-0863">Zinc-finger</keyword>